<evidence type="ECO:0000256" key="2">
    <source>
        <dbReference type="ARBA" id="ARBA00012438"/>
    </source>
</evidence>
<dbReference type="InterPro" id="IPR003661">
    <property type="entry name" value="HisK_dim/P_dom"/>
</dbReference>
<dbReference type="NCBIfam" id="TIGR00229">
    <property type="entry name" value="sensory_box"/>
    <property type="match status" value="5"/>
</dbReference>
<dbReference type="InterPro" id="IPR005467">
    <property type="entry name" value="His_kinase_dom"/>
</dbReference>
<dbReference type="Gene3D" id="3.30.450.20">
    <property type="entry name" value="PAS domain"/>
    <property type="match status" value="5"/>
</dbReference>
<dbReference type="EMBL" id="JAOPKB010000001">
    <property type="protein sequence ID" value="MCU4971135.1"/>
    <property type="molecule type" value="Genomic_DNA"/>
</dbReference>
<dbReference type="InterPro" id="IPR035965">
    <property type="entry name" value="PAS-like_dom_sf"/>
</dbReference>
<feature type="coiled-coil region" evidence="6">
    <location>
        <begin position="326"/>
        <end position="360"/>
    </location>
</feature>
<evidence type="ECO:0000259" key="9">
    <source>
        <dbReference type="PROSITE" id="PS50113"/>
    </source>
</evidence>
<dbReference type="SUPFAM" id="SSF55874">
    <property type="entry name" value="ATPase domain of HSP90 chaperone/DNA topoisomerase II/histidine kinase"/>
    <property type="match status" value="1"/>
</dbReference>
<dbReference type="InterPro" id="IPR013656">
    <property type="entry name" value="PAS_4"/>
</dbReference>
<dbReference type="PROSITE" id="PS50113">
    <property type="entry name" value="PAC"/>
    <property type="match status" value="3"/>
</dbReference>
<reference evidence="10 11" key="1">
    <citation type="submission" date="2022-09" db="EMBL/GenBank/DDBJ databases">
        <title>Enrichment on poylsaccharides allowed isolation of novel metabolic and taxonomic groups of Haloarchaea.</title>
        <authorList>
            <person name="Sorokin D.Y."/>
            <person name="Elcheninov A.G."/>
            <person name="Khizhniak T.V."/>
            <person name="Kolganova T.V."/>
            <person name="Kublanov I.V."/>
        </authorList>
    </citation>
    <scope>NUCLEOTIDE SEQUENCE [LARGE SCALE GENOMIC DNA]</scope>
    <source>
        <strain evidence="10 11">AArc-m2/3/4</strain>
    </source>
</reference>
<evidence type="ECO:0000259" key="7">
    <source>
        <dbReference type="PROSITE" id="PS50109"/>
    </source>
</evidence>
<dbReference type="InterPro" id="IPR000014">
    <property type="entry name" value="PAS"/>
</dbReference>
<dbReference type="PANTHER" id="PTHR43304:SF1">
    <property type="entry name" value="PAC DOMAIN-CONTAINING PROTEIN"/>
    <property type="match status" value="1"/>
</dbReference>
<dbReference type="SMART" id="SM00086">
    <property type="entry name" value="PAC"/>
    <property type="match status" value="3"/>
</dbReference>
<dbReference type="CDD" id="cd00082">
    <property type="entry name" value="HisKA"/>
    <property type="match status" value="1"/>
</dbReference>
<dbReference type="InterPro" id="IPR036097">
    <property type="entry name" value="HisK_dim/P_sf"/>
</dbReference>
<keyword evidence="11" id="KW-1185">Reference proteome</keyword>
<feature type="domain" description="PAC" evidence="9">
    <location>
        <begin position="646"/>
        <end position="708"/>
    </location>
</feature>
<name>A0ABT2Q892_9EURY</name>
<organism evidence="10 11">
    <name type="scientific">Natronoglomus mannanivorans</name>
    <dbReference type="NCBI Taxonomy" id="2979990"/>
    <lineage>
        <taxon>Archaea</taxon>
        <taxon>Methanobacteriati</taxon>
        <taxon>Methanobacteriota</taxon>
        <taxon>Stenosarchaea group</taxon>
        <taxon>Halobacteria</taxon>
        <taxon>Halobacteriales</taxon>
        <taxon>Natrialbaceae</taxon>
        <taxon>Natronoglomus</taxon>
    </lineage>
</organism>
<dbReference type="Pfam" id="PF13426">
    <property type="entry name" value="PAS_9"/>
    <property type="match status" value="2"/>
</dbReference>
<dbReference type="InterPro" id="IPR003594">
    <property type="entry name" value="HATPase_dom"/>
</dbReference>
<evidence type="ECO:0000256" key="1">
    <source>
        <dbReference type="ARBA" id="ARBA00000085"/>
    </source>
</evidence>
<dbReference type="Pfam" id="PF02518">
    <property type="entry name" value="HATPase_c"/>
    <property type="match status" value="1"/>
</dbReference>
<evidence type="ECO:0000256" key="3">
    <source>
        <dbReference type="ARBA" id="ARBA00022553"/>
    </source>
</evidence>
<dbReference type="RefSeq" id="WP_338006638.1">
    <property type="nucleotide sequence ID" value="NZ_JAOPKB010000001.1"/>
</dbReference>
<dbReference type="SMART" id="SM00388">
    <property type="entry name" value="HisKA"/>
    <property type="match status" value="1"/>
</dbReference>
<dbReference type="PRINTS" id="PR00344">
    <property type="entry name" value="BCTRLSENSOR"/>
</dbReference>
<dbReference type="Pfam" id="PF08448">
    <property type="entry name" value="PAS_4"/>
    <property type="match status" value="3"/>
</dbReference>
<evidence type="ECO:0000313" key="11">
    <source>
        <dbReference type="Proteomes" id="UP001320972"/>
    </source>
</evidence>
<dbReference type="SUPFAM" id="SSF55785">
    <property type="entry name" value="PYP-like sensor domain (PAS domain)"/>
    <property type="match status" value="5"/>
</dbReference>
<dbReference type="Pfam" id="PF00512">
    <property type="entry name" value="HisKA"/>
    <property type="match status" value="1"/>
</dbReference>
<evidence type="ECO:0000256" key="6">
    <source>
        <dbReference type="SAM" id="Coils"/>
    </source>
</evidence>
<dbReference type="Gene3D" id="3.30.565.10">
    <property type="entry name" value="Histidine kinase-like ATPase, C-terminal domain"/>
    <property type="match status" value="1"/>
</dbReference>
<feature type="domain" description="PAS" evidence="8">
    <location>
        <begin position="350"/>
        <end position="419"/>
    </location>
</feature>
<evidence type="ECO:0000256" key="4">
    <source>
        <dbReference type="ARBA" id="ARBA00022679"/>
    </source>
</evidence>
<dbReference type="InterPro" id="IPR001610">
    <property type="entry name" value="PAC"/>
</dbReference>
<dbReference type="EC" id="2.7.13.3" evidence="2"/>
<dbReference type="Proteomes" id="UP001320972">
    <property type="component" value="Unassembled WGS sequence"/>
</dbReference>
<dbReference type="InterPro" id="IPR004358">
    <property type="entry name" value="Sig_transdc_His_kin-like_C"/>
</dbReference>
<dbReference type="InterPro" id="IPR052162">
    <property type="entry name" value="Sensor_kinase/Photoreceptor"/>
</dbReference>
<dbReference type="Gene3D" id="1.10.287.130">
    <property type="match status" value="1"/>
</dbReference>
<dbReference type="CDD" id="cd00130">
    <property type="entry name" value="PAS"/>
    <property type="match status" value="3"/>
</dbReference>
<dbReference type="SUPFAM" id="SSF47384">
    <property type="entry name" value="Homodimeric domain of signal transducing histidine kinase"/>
    <property type="match status" value="1"/>
</dbReference>
<dbReference type="SMART" id="SM00091">
    <property type="entry name" value="PAS"/>
    <property type="match status" value="5"/>
</dbReference>
<dbReference type="PANTHER" id="PTHR43304">
    <property type="entry name" value="PHYTOCHROME-LIKE PROTEIN CPH1"/>
    <property type="match status" value="1"/>
</dbReference>
<feature type="domain" description="PAC" evidence="9">
    <location>
        <begin position="162"/>
        <end position="214"/>
    </location>
</feature>
<feature type="domain" description="PAS" evidence="8">
    <location>
        <begin position="462"/>
        <end position="531"/>
    </location>
</feature>
<keyword evidence="5" id="KW-0418">Kinase</keyword>
<feature type="domain" description="PAC" evidence="9">
    <location>
        <begin position="293"/>
        <end position="345"/>
    </location>
</feature>
<dbReference type="InterPro" id="IPR000700">
    <property type="entry name" value="PAS-assoc_C"/>
</dbReference>
<dbReference type="SMART" id="SM00387">
    <property type="entry name" value="HATPase_c"/>
    <property type="match status" value="1"/>
</dbReference>
<feature type="coiled-coil region" evidence="6">
    <location>
        <begin position="692"/>
        <end position="719"/>
    </location>
</feature>
<gene>
    <name evidence="10" type="ORF">OB955_00080</name>
</gene>
<sequence length="940" mass="106656">MGSPDSTPDETLQEIRTLFTHLDKPSQPVTAATVAEKLECTRQTAHQSLQELADRGDLQTSELHGGTRVWWRPENEIEDHVSDEQPEQTEFQAFVNAVTDYAIFMLNPDGTVASWNKGVERIKGYQESEIVGKHFSTFYTDDDIEEGVPEENLEAAAAEGRTTDEGWRVRNDGSRFWAYVTITAIHDDDGTLQGFTKVTRDMTERREFEQQLRKERDLTEQILETVPVSIGVFDSDGHLVRANSRMLARHGLDASDLPEYSLTSVDVYDAEGDPIPTAEQPWMQVLETGESVHGFQCQVELPNSSRQWLSINAAPLEIESANSDRVVAAVEDISEQKERERQLEQQKTELETQLSEILGRISDAFYALDDEWRFTHLNDQAAEIMGQSREELLDQEVWDVFPDAVDTYKEHFQRAMDTQEPVTFEVFAEGREVWLEFNVYPSESGLSIYFRDVTDRKERERTLAKYETIVETVKDGIYVKDEDGYFTMVNDAYADLTGYEKDELVGAHASLVVDEDTIEQAKERKAAMADDGASDPTLEAVVQTVDDENVPAEATFATIETHSGETEQVGVVRDISDRLEYQRKIEESERRYRTLAENFPNGAVALFNEDLEYTAVGGQLLEVEGVDPEDRVGQSLFELYPEDLIHEIEPYFHAALNGDEDSFELDFAGYHLLNHILPVTNADNEIDTGMLVVQDVTERKEYERQLEESNERLEQFAYAASHDLQEPLRMVTSYLQLLDQRYTDDLDEDAREFIEFAVDGAERMREMIEGLLEYSRVDTQGDPFESVDLEMVLSDVQDDLQLQIEESNAEITAESLPRVEGDPGQLRQVFQNLLDNAIEYSGDEPPQVHVAVERDGAMWEVSVHDEGIGIDPDEADRIFDVFQRLHSQEEHSGTGIGLALCRRIIERHDGKIWVESSPGEGATFSFTVPAVSEIDGDTEE</sequence>
<dbReference type="PROSITE" id="PS50112">
    <property type="entry name" value="PAS"/>
    <property type="match status" value="3"/>
</dbReference>
<dbReference type="InterPro" id="IPR036890">
    <property type="entry name" value="HATPase_C_sf"/>
</dbReference>
<protein>
    <recommendedName>
        <fullName evidence="2">histidine kinase</fullName>
        <ecNumber evidence="2">2.7.13.3</ecNumber>
    </recommendedName>
</protein>
<comment type="caution">
    <text evidence="10">The sequence shown here is derived from an EMBL/GenBank/DDBJ whole genome shotgun (WGS) entry which is preliminary data.</text>
</comment>
<comment type="catalytic activity">
    <reaction evidence="1">
        <text>ATP + protein L-histidine = ADP + protein N-phospho-L-histidine.</text>
        <dbReference type="EC" id="2.7.13.3"/>
    </reaction>
</comment>
<evidence type="ECO:0000256" key="5">
    <source>
        <dbReference type="ARBA" id="ARBA00022777"/>
    </source>
</evidence>
<evidence type="ECO:0000259" key="8">
    <source>
        <dbReference type="PROSITE" id="PS50112"/>
    </source>
</evidence>
<keyword evidence="4" id="KW-0808">Transferase</keyword>
<dbReference type="PROSITE" id="PS50109">
    <property type="entry name" value="HIS_KIN"/>
    <property type="match status" value="1"/>
</dbReference>
<keyword evidence="3" id="KW-0597">Phosphoprotein</keyword>
<accession>A0ABT2Q892</accession>
<keyword evidence="6" id="KW-0175">Coiled coil</keyword>
<feature type="domain" description="Histidine kinase" evidence="7">
    <location>
        <begin position="719"/>
        <end position="932"/>
    </location>
</feature>
<proteinExistence type="predicted"/>
<feature type="domain" description="PAS" evidence="8">
    <location>
        <begin position="87"/>
        <end position="142"/>
    </location>
</feature>
<evidence type="ECO:0000313" key="10">
    <source>
        <dbReference type="EMBL" id="MCU4971135.1"/>
    </source>
</evidence>